<accession>A0A1G9KH91</accession>
<dbReference type="STRING" id="192904.SAMN04488514_101985"/>
<feature type="compositionally biased region" description="Polar residues" evidence="1">
    <location>
        <begin position="206"/>
        <end position="215"/>
    </location>
</feature>
<dbReference type="InterPro" id="IPR025388">
    <property type="entry name" value="Alginate_export_dom"/>
</dbReference>
<dbReference type="Pfam" id="PF13372">
    <property type="entry name" value="Alginate_exp"/>
    <property type="match status" value="1"/>
</dbReference>
<evidence type="ECO:0000313" key="4">
    <source>
        <dbReference type="Proteomes" id="UP000199440"/>
    </source>
</evidence>
<feature type="region of interest" description="Disordered" evidence="1">
    <location>
        <begin position="206"/>
        <end position="225"/>
    </location>
</feature>
<keyword evidence="4" id="KW-1185">Reference proteome</keyword>
<dbReference type="InterPro" id="IPR053728">
    <property type="entry name" value="Alginate_Permeability_Chnl"/>
</dbReference>
<evidence type="ECO:0000256" key="1">
    <source>
        <dbReference type="SAM" id="MobiDB-lite"/>
    </source>
</evidence>
<name>A0A1G9KH91_9FLAO</name>
<gene>
    <name evidence="3" type="ORF">SAMN04488514_101985</name>
</gene>
<dbReference type="EMBL" id="FNGV01000001">
    <property type="protein sequence ID" value="SDL48894.1"/>
    <property type="molecule type" value="Genomic_DNA"/>
</dbReference>
<dbReference type="Gene3D" id="2.40.160.100">
    <property type="match status" value="1"/>
</dbReference>
<dbReference type="AlphaFoldDB" id="A0A1G9KH91"/>
<evidence type="ECO:0000259" key="2">
    <source>
        <dbReference type="Pfam" id="PF13372"/>
    </source>
</evidence>
<organism evidence="3 4">
    <name type="scientific">Kriegella aquimaris</name>
    <dbReference type="NCBI Taxonomy" id="192904"/>
    <lineage>
        <taxon>Bacteria</taxon>
        <taxon>Pseudomonadati</taxon>
        <taxon>Bacteroidota</taxon>
        <taxon>Flavobacteriia</taxon>
        <taxon>Flavobacteriales</taxon>
        <taxon>Flavobacteriaceae</taxon>
        <taxon>Kriegella</taxon>
    </lineage>
</organism>
<dbReference type="OrthoDB" id="1070463at2"/>
<proteinExistence type="predicted"/>
<sequence>MQDVRVWGDVPQLNIADKNGIGIHQAWGEILFHEKFSLKLGRQEILYDDQRIFGNVGWAQQARSHDAALFSYSENDFKLHVGLAFIQDAENVVGTTLRTPGTYKSLQFAWLHQDWQRFQASFLLLNNGQQFIDEVNSDNNETRYSQTFGTHLTYKKGKLDISSNLYYQLGKDLANNDLSAYLLALEASYKPTQTWSVVLGSELQSGNDNGAPSNGDNKETRLLTNPGPVRSAKWILHFWKPKLRKPMKFLISRSTTFLLFGPPKIIGK</sequence>
<dbReference type="SUPFAM" id="SSF56935">
    <property type="entry name" value="Porins"/>
    <property type="match status" value="1"/>
</dbReference>
<reference evidence="4" key="1">
    <citation type="submission" date="2016-10" db="EMBL/GenBank/DDBJ databases">
        <authorList>
            <person name="Varghese N."/>
            <person name="Submissions S."/>
        </authorList>
    </citation>
    <scope>NUCLEOTIDE SEQUENCE [LARGE SCALE GENOMIC DNA]</scope>
    <source>
        <strain evidence="4">DSM 19886</strain>
    </source>
</reference>
<protein>
    <submittedName>
        <fullName evidence="3">Alginate export</fullName>
    </submittedName>
</protein>
<feature type="domain" description="Alginate export" evidence="2">
    <location>
        <begin position="14"/>
        <end position="190"/>
    </location>
</feature>
<dbReference type="Proteomes" id="UP000199440">
    <property type="component" value="Unassembled WGS sequence"/>
</dbReference>
<evidence type="ECO:0000313" key="3">
    <source>
        <dbReference type="EMBL" id="SDL48894.1"/>
    </source>
</evidence>